<dbReference type="InterPro" id="IPR011006">
    <property type="entry name" value="CheY-like_superfamily"/>
</dbReference>
<dbReference type="PANTHER" id="PTHR37299">
    <property type="entry name" value="TRANSCRIPTIONAL REGULATOR-RELATED"/>
    <property type="match status" value="1"/>
</dbReference>
<dbReference type="GO" id="GO:0003677">
    <property type="term" value="F:DNA binding"/>
    <property type="evidence" value="ECO:0007669"/>
    <property type="project" value="InterPro"/>
</dbReference>
<dbReference type="GO" id="GO:0000156">
    <property type="term" value="F:phosphorelay response regulator activity"/>
    <property type="evidence" value="ECO:0007669"/>
    <property type="project" value="InterPro"/>
</dbReference>
<keyword evidence="5" id="KW-1185">Reference proteome</keyword>
<gene>
    <name evidence="4" type="ORF">SAMN05443550_11744</name>
</gene>
<dbReference type="SUPFAM" id="SSF52172">
    <property type="entry name" value="CheY-like"/>
    <property type="match status" value="1"/>
</dbReference>
<evidence type="ECO:0000256" key="1">
    <source>
        <dbReference type="PROSITE-ProRule" id="PRU00169"/>
    </source>
</evidence>
<dbReference type="PROSITE" id="PS50110">
    <property type="entry name" value="RESPONSE_REGULATORY"/>
    <property type="match status" value="1"/>
</dbReference>
<feature type="domain" description="Response regulatory" evidence="2">
    <location>
        <begin position="5"/>
        <end position="116"/>
    </location>
</feature>
<dbReference type="STRING" id="425514.SAMN05443550_11744"/>
<dbReference type="RefSeq" id="WP_217631619.1">
    <property type="nucleotide sequence ID" value="NZ_FNRA01000017.1"/>
</dbReference>
<dbReference type="InterPro" id="IPR001789">
    <property type="entry name" value="Sig_transdc_resp-reg_receiver"/>
</dbReference>
<dbReference type="Proteomes" id="UP000198850">
    <property type="component" value="Unassembled WGS sequence"/>
</dbReference>
<dbReference type="SMART" id="SM00448">
    <property type="entry name" value="REC"/>
    <property type="match status" value="1"/>
</dbReference>
<evidence type="ECO:0000259" key="2">
    <source>
        <dbReference type="PROSITE" id="PS50110"/>
    </source>
</evidence>
<reference evidence="4 5" key="1">
    <citation type="submission" date="2016-10" db="EMBL/GenBank/DDBJ databases">
        <authorList>
            <person name="de Groot N.N."/>
        </authorList>
    </citation>
    <scope>NUCLEOTIDE SEQUENCE [LARGE SCALE GENOMIC DNA]</scope>
    <source>
        <strain evidence="4 5">DSM 19033</strain>
    </source>
</reference>
<dbReference type="AlphaFoldDB" id="A0A1H4HH58"/>
<dbReference type="PANTHER" id="PTHR37299:SF1">
    <property type="entry name" value="STAGE 0 SPORULATION PROTEIN A HOMOLOG"/>
    <property type="match status" value="1"/>
</dbReference>
<evidence type="ECO:0000259" key="3">
    <source>
        <dbReference type="PROSITE" id="PS50930"/>
    </source>
</evidence>
<feature type="modified residue" description="4-aspartylphosphate" evidence="1">
    <location>
        <position position="56"/>
    </location>
</feature>
<dbReference type="Gene3D" id="3.40.50.2300">
    <property type="match status" value="1"/>
</dbReference>
<dbReference type="Gene3D" id="2.40.50.1020">
    <property type="entry name" value="LytTr DNA-binding domain"/>
    <property type="match status" value="1"/>
</dbReference>
<sequence length="229" mass="26303">MNKIRTLIVDDEKPARDELSAMLRAFDHIELIGQAANADQAEEMIRRLDPQLIFLDVQMPERTGFDLLESLASVPLVIFVTAYDAYALKAFEVSAVDYLMKPVREERLRKAIDLLTVRAAEVEESLFVKDSGRYHLIKLRDIHLIESMDNYARIFFNKQVVLHKTSLNQLGQRLPGDVFFRTSRSQIINRNHIDKIDSNESGLFLKLLSGELVFVSTRQSAKLRQLLSK</sequence>
<keyword evidence="1" id="KW-0597">Phosphoprotein</keyword>
<organism evidence="4 5">
    <name type="scientific">Pedobacter hartonius</name>
    <dbReference type="NCBI Taxonomy" id="425514"/>
    <lineage>
        <taxon>Bacteria</taxon>
        <taxon>Pseudomonadati</taxon>
        <taxon>Bacteroidota</taxon>
        <taxon>Sphingobacteriia</taxon>
        <taxon>Sphingobacteriales</taxon>
        <taxon>Sphingobacteriaceae</taxon>
        <taxon>Pedobacter</taxon>
    </lineage>
</organism>
<dbReference type="SMART" id="SM00850">
    <property type="entry name" value="LytTR"/>
    <property type="match status" value="1"/>
</dbReference>
<evidence type="ECO:0000313" key="4">
    <source>
        <dbReference type="EMBL" id="SEB20760.1"/>
    </source>
</evidence>
<dbReference type="Pfam" id="PF04397">
    <property type="entry name" value="LytTR"/>
    <property type="match status" value="1"/>
</dbReference>
<dbReference type="PROSITE" id="PS50930">
    <property type="entry name" value="HTH_LYTTR"/>
    <property type="match status" value="1"/>
</dbReference>
<name>A0A1H4HH58_9SPHI</name>
<dbReference type="Pfam" id="PF00072">
    <property type="entry name" value="Response_reg"/>
    <property type="match status" value="1"/>
</dbReference>
<dbReference type="InterPro" id="IPR007492">
    <property type="entry name" value="LytTR_DNA-bd_dom"/>
</dbReference>
<dbReference type="EMBL" id="FNRA01000017">
    <property type="protein sequence ID" value="SEB20760.1"/>
    <property type="molecule type" value="Genomic_DNA"/>
</dbReference>
<proteinExistence type="predicted"/>
<evidence type="ECO:0000313" key="5">
    <source>
        <dbReference type="Proteomes" id="UP000198850"/>
    </source>
</evidence>
<dbReference type="InterPro" id="IPR046947">
    <property type="entry name" value="LytR-like"/>
</dbReference>
<accession>A0A1H4HH58</accession>
<feature type="domain" description="HTH LytTR-type" evidence="3">
    <location>
        <begin position="126"/>
        <end position="229"/>
    </location>
</feature>
<protein>
    <submittedName>
        <fullName evidence="4">Two component transcriptional regulator, LytTR family</fullName>
    </submittedName>
</protein>